<reference evidence="2 3" key="1">
    <citation type="submission" date="2019-02" db="EMBL/GenBank/DDBJ databases">
        <title>Deep-cultivation of Planctomycetes and their phenomic and genomic characterization uncovers novel biology.</title>
        <authorList>
            <person name="Wiegand S."/>
            <person name="Jogler M."/>
            <person name="Boedeker C."/>
            <person name="Pinto D."/>
            <person name="Vollmers J."/>
            <person name="Rivas-Marin E."/>
            <person name="Kohn T."/>
            <person name="Peeters S.H."/>
            <person name="Heuer A."/>
            <person name="Rast P."/>
            <person name="Oberbeckmann S."/>
            <person name="Bunk B."/>
            <person name="Jeske O."/>
            <person name="Meyerdierks A."/>
            <person name="Storesund J.E."/>
            <person name="Kallscheuer N."/>
            <person name="Luecker S."/>
            <person name="Lage O.M."/>
            <person name="Pohl T."/>
            <person name="Merkel B.J."/>
            <person name="Hornburger P."/>
            <person name="Mueller R.-W."/>
            <person name="Bruemmer F."/>
            <person name="Labrenz M."/>
            <person name="Spormann A.M."/>
            <person name="Op den Camp H."/>
            <person name="Overmann J."/>
            <person name="Amann R."/>
            <person name="Jetten M.S.M."/>
            <person name="Mascher T."/>
            <person name="Medema M.H."/>
            <person name="Devos D.P."/>
            <person name="Kaster A.-K."/>
            <person name="Ovreas L."/>
            <person name="Rohde M."/>
            <person name="Galperin M.Y."/>
            <person name="Jogler C."/>
        </authorList>
    </citation>
    <scope>NUCLEOTIDE SEQUENCE [LARGE SCALE GENOMIC DNA]</scope>
    <source>
        <strain evidence="2 3">Pan44</strain>
    </source>
</reference>
<protein>
    <recommendedName>
        <fullName evidence="4">Phytase-like domain-containing protein</fullName>
    </recommendedName>
</protein>
<keyword evidence="3" id="KW-1185">Reference proteome</keyword>
<dbReference type="Proteomes" id="UP000315700">
    <property type="component" value="Chromosome"/>
</dbReference>
<gene>
    <name evidence="2" type="ORF">Pan44_00570</name>
</gene>
<dbReference type="InParanoid" id="A0A517S7G5"/>
<dbReference type="EMBL" id="CP036271">
    <property type="protein sequence ID" value="QDT52049.1"/>
    <property type="molecule type" value="Genomic_DNA"/>
</dbReference>
<evidence type="ECO:0000313" key="2">
    <source>
        <dbReference type="EMBL" id="QDT52049.1"/>
    </source>
</evidence>
<name>A0A517S7G5_9PLAN</name>
<organism evidence="2 3">
    <name type="scientific">Caulifigura coniformis</name>
    <dbReference type="NCBI Taxonomy" id="2527983"/>
    <lineage>
        <taxon>Bacteria</taxon>
        <taxon>Pseudomonadati</taxon>
        <taxon>Planctomycetota</taxon>
        <taxon>Planctomycetia</taxon>
        <taxon>Planctomycetales</taxon>
        <taxon>Planctomycetaceae</taxon>
        <taxon>Caulifigura</taxon>
    </lineage>
</organism>
<evidence type="ECO:0008006" key="4">
    <source>
        <dbReference type="Google" id="ProtNLM"/>
    </source>
</evidence>
<evidence type="ECO:0000256" key="1">
    <source>
        <dbReference type="SAM" id="SignalP"/>
    </source>
</evidence>
<sequence length="296" mass="32456" precursor="true">MRLALLIVVSLVPAGLQAGPPVAVPLAPLRFVSRLPAGADRESSGIVRSRTTADLFWTHNDSGDEPRIYPLHRDGTPYRADTRPGVVIEGASHVDWEDIATLEDGRLVIADLGNNANARQDLAIYLVAEPRPEADCSVPAVTIPVRYPDQVAFPPAGAQRNFDCEALFTVGQTIFVLTKHRGDSRTALYRLNDPQPGRVNAFERLGDYDIGGMVVAADCDPDGKRLLVLTMQTIWLFERDDLATPFFSGRISSRPYFLPQAEGICFADAETALLTDEVLDSLFEVKLSELRPVMGR</sequence>
<dbReference type="OrthoDB" id="9801244at2"/>
<dbReference type="KEGG" id="ccos:Pan44_00570"/>
<dbReference type="AlphaFoldDB" id="A0A517S7G5"/>
<proteinExistence type="predicted"/>
<dbReference type="SUPFAM" id="SSF75011">
    <property type="entry name" value="3-carboxy-cis,cis-mucoante lactonizing enzyme"/>
    <property type="match status" value="1"/>
</dbReference>
<dbReference type="RefSeq" id="WP_145026027.1">
    <property type="nucleotide sequence ID" value="NZ_CP036271.1"/>
</dbReference>
<accession>A0A517S7G5</accession>
<keyword evidence="1" id="KW-0732">Signal</keyword>
<evidence type="ECO:0000313" key="3">
    <source>
        <dbReference type="Proteomes" id="UP000315700"/>
    </source>
</evidence>
<feature type="chain" id="PRO_5022161756" description="Phytase-like domain-containing protein" evidence="1">
    <location>
        <begin position="19"/>
        <end position="296"/>
    </location>
</feature>
<feature type="signal peptide" evidence="1">
    <location>
        <begin position="1"/>
        <end position="18"/>
    </location>
</feature>